<keyword evidence="2" id="KW-0732">Signal</keyword>
<dbReference type="Proteomes" id="UP000000759">
    <property type="component" value="Chromosome 24"/>
</dbReference>
<dbReference type="GeneID" id="7198352"/>
<dbReference type="PaxDb" id="2850-Phatr49777"/>
<dbReference type="HOGENOM" id="CLU_023205_2_3_1"/>
<evidence type="ECO:0000256" key="1">
    <source>
        <dbReference type="ARBA" id="ARBA00023002"/>
    </source>
</evidence>
<dbReference type="EMBL" id="CM000626">
    <property type="protein sequence ID" value="EEC43910.1"/>
    <property type="molecule type" value="Genomic_DNA"/>
</dbReference>
<feature type="domain" description="NADP-dependent oxidoreductase" evidence="3">
    <location>
        <begin position="96"/>
        <end position="387"/>
    </location>
</feature>
<dbReference type="OrthoDB" id="2310150at2759"/>
<proteinExistence type="predicted"/>
<evidence type="ECO:0000313" key="5">
    <source>
        <dbReference type="Proteomes" id="UP000000759"/>
    </source>
</evidence>
<dbReference type="InterPro" id="IPR036812">
    <property type="entry name" value="NAD(P)_OxRdtase_dom_sf"/>
</dbReference>
<accession>B7GBV3</accession>
<dbReference type="AlphaFoldDB" id="B7GBV3"/>
<dbReference type="InterPro" id="IPR050791">
    <property type="entry name" value="Aldo-Keto_reductase"/>
</dbReference>
<feature type="signal peptide" evidence="2">
    <location>
        <begin position="1"/>
        <end position="19"/>
    </location>
</feature>
<keyword evidence="5" id="KW-1185">Reference proteome</keyword>
<feature type="chain" id="PRO_5002853205" description="NADP-dependent oxidoreductase domain-containing protein" evidence="2">
    <location>
        <begin position="20"/>
        <end position="418"/>
    </location>
</feature>
<organism evidence="4 5">
    <name type="scientific">Phaeodactylum tricornutum (strain CCAP 1055/1)</name>
    <dbReference type="NCBI Taxonomy" id="556484"/>
    <lineage>
        <taxon>Eukaryota</taxon>
        <taxon>Sar</taxon>
        <taxon>Stramenopiles</taxon>
        <taxon>Ochrophyta</taxon>
        <taxon>Bacillariophyta</taxon>
        <taxon>Bacillariophyceae</taxon>
        <taxon>Bacillariophycidae</taxon>
        <taxon>Naviculales</taxon>
        <taxon>Phaeodactylaceae</taxon>
        <taxon>Phaeodactylum</taxon>
    </lineage>
</organism>
<reference evidence="4 5" key="1">
    <citation type="journal article" date="2008" name="Nature">
        <title>The Phaeodactylum genome reveals the evolutionary history of diatom genomes.</title>
        <authorList>
            <person name="Bowler C."/>
            <person name="Allen A.E."/>
            <person name="Badger J.H."/>
            <person name="Grimwood J."/>
            <person name="Jabbari K."/>
            <person name="Kuo A."/>
            <person name="Maheswari U."/>
            <person name="Martens C."/>
            <person name="Maumus F."/>
            <person name="Otillar R.P."/>
            <person name="Rayko E."/>
            <person name="Salamov A."/>
            <person name="Vandepoele K."/>
            <person name="Beszteri B."/>
            <person name="Gruber A."/>
            <person name="Heijde M."/>
            <person name="Katinka M."/>
            <person name="Mock T."/>
            <person name="Valentin K."/>
            <person name="Verret F."/>
            <person name="Berges J.A."/>
            <person name="Brownlee C."/>
            <person name="Cadoret J.P."/>
            <person name="Chiovitti A."/>
            <person name="Choi C.J."/>
            <person name="Coesel S."/>
            <person name="De Martino A."/>
            <person name="Detter J.C."/>
            <person name="Durkin C."/>
            <person name="Falciatore A."/>
            <person name="Fournet J."/>
            <person name="Haruta M."/>
            <person name="Huysman M.J."/>
            <person name="Jenkins B.D."/>
            <person name="Jiroutova K."/>
            <person name="Jorgensen R.E."/>
            <person name="Joubert Y."/>
            <person name="Kaplan A."/>
            <person name="Kroger N."/>
            <person name="Kroth P.G."/>
            <person name="La Roche J."/>
            <person name="Lindquist E."/>
            <person name="Lommer M."/>
            <person name="Martin-Jezequel V."/>
            <person name="Lopez P.J."/>
            <person name="Lucas S."/>
            <person name="Mangogna M."/>
            <person name="McGinnis K."/>
            <person name="Medlin L.K."/>
            <person name="Montsant A."/>
            <person name="Oudot-Le Secq M.P."/>
            <person name="Napoli C."/>
            <person name="Obornik M."/>
            <person name="Parker M.S."/>
            <person name="Petit J.L."/>
            <person name="Porcel B.M."/>
            <person name="Poulsen N."/>
            <person name="Robison M."/>
            <person name="Rychlewski L."/>
            <person name="Rynearson T.A."/>
            <person name="Schmutz J."/>
            <person name="Shapiro H."/>
            <person name="Siaut M."/>
            <person name="Stanley M."/>
            <person name="Sussman M.R."/>
            <person name="Taylor A.R."/>
            <person name="Vardi A."/>
            <person name="von Dassow P."/>
            <person name="Vyverman W."/>
            <person name="Willis A."/>
            <person name="Wyrwicz L.S."/>
            <person name="Rokhsar D.S."/>
            <person name="Weissenbach J."/>
            <person name="Armbrust E.V."/>
            <person name="Green B.R."/>
            <person name="Van de Peer Y."/>
            <person name="Grigoriev I.V."/>
        </authorList>
    </citation>
    <scope>NUCLEOTIDE SEQUENCE [LARGE SCALE GENOMIC DNA]</scope>
    <source>
        <strain evidence="4 5">CCAP 1055/1</strain>
    </source>
</reference>
<reference evidence="5" key="2">
    <citation type="submission" date="2008-08" db="EMBL/GenBank/DDBJ databases">
        <authorList>
            <consortium name="Diatom Consortium"/>
            <person name="Grigoriev I."/>
            <person name="Grimwood J."/>
            <person name="Kuo A."/>
            <person name="Otillar R.P."/>
            <person name="Salamov A."/>
            <person name="Detter J.C."/>
            <person name="Lindquist E."/>
            <person name="Shapiro H."/>
            <person name="Lucas S."/>
            <person name="Glavina del Rio T."/>
            <person name="Pitluck S."/>
            <person name="Rokhsar D."/>
            <person name="Bowler C."/>
        </authorList>
    </citation>
    <scope>GENOME REANNOTATION</scope>
    <source>
        <strain evidence="5">CCAP 1055/1</strain>
    </source>
</reference>
<dbReference type="PANTHER" id="PTHR43625">
    <property type="entry name" value="AFLATOXIN B1 ALDEHYDE REDUCTASE"/>
    <property type="match status" value="1"/>
</dbReference>
<dbReference type="InterPro" id="IPR018170">
    <property type="entry name" value="Aldo/ket_reductase_CS"/>
</dbReference>
<evidence type="ECO:0000259" key="3">
    <source>
        <dbReference type="Pfam" id="PF00248"/>
    </source>
</evidence>
<dbReference type="STRING" id="556484.B7GBV3"/>
<dbReference type="OMA" id="GIWGNEA"/>
<name>B7GBV3_PHATC</name>
<dbReference type="KEGG" id="pti:PHATRDRAFT_49777"/>
<dbReference type="PANTHER" id="PTHR43625:SF5">
    <property type="entry name" value="PYRIDOXAL REDUCTASE, CHLOROPLASTIC"/>
    <property type="match status" value="1"/>
</dbReference>
<dbReference type="GO" id="GO:0005737">
    <property type="term" value="C:cytoplasm"/>
    <property type="evidence" value="ECO:0007669"/>
    <property type="project" value="TreeGrafter"/>
</dbReference>
<evidence type="ECO:0000313" key="4">
    <source>
        <dbReference type="EMBL" id="EEC43910.1"/>
    </source>
</evidence>
<dbReference type="PROSITE" id="PS00062">
    <property type="entry name" value="ALDOKETO_REDUCTASE_2"/>
    <property type="match status" value="1"/>
</dbReference>
<protein>
    <recommendedName>
        <fullName evidence="3">NADP-dependent oxidoreductase domain-containing protein</fullName>
    </recommendedName>
</protein>
<keyword evidence="1" id="KW-0560">Oxidoreductase</keyword>
<dbReference type="Pfam" id="PF00248">
    <property type="entry name" value="Aldo_ket_red"/>
    <property type="match status" value="1"/>
</dbReference>
<dbReference type="InParanoid" id="B7GBV3"/>
<dbReference type="eggNOG" id="KOG1575">
    <property type="taxonomic scope" value="Eukaryota"/>
</dbReference>
<gene>
    <name evidence="4" type="ORF">PHATRDRAFT_49777</name>
</gene>
<dbReference type="RefSeq" id="XP_002184511.1">
    <property type="nucleotide sequence ID" value="XM_002184475.1"/>
</dbReference>
<dbReference type="CDD" id="cd19093">
    <property type="entry name" value="AKR_AtPLR-like"/>
    <property type="match status" value="1"/>
</dbReference>
<dbReference type="Gene3D" id="3.20.20.100">
    <property type="entry name" value="NADP-dependent oxidoreductase domain"/>
    <property type="match status" value="1"/>
</dbReference>
<sequence length="418" mass="45756">MHAFLSVTFFLGLHHGALAFVSHLNPASFTTKFVTTRFLSERENHAIQTNSDTSRRQFFERVKHSAATIPALATGFSFPASNARAASLGGAVDLPPMGLGAWAWGDSLFWGYDKKNDEELRQVFDYAIQNSKSKTTLLDTAELYGLGRSESLIGGFSKPYDQSKIQVATKFAALPFRTKSQDVVKACEASLKRLGRPIDLYQIHFPNGWSNEEYWDGLATAYEKGLVKAVGVSNYGVDAVRACHTALEKRGIQLATNQIQLSLLYPYPLQNGLMQACDDLGIKVLSYSPLALGFLTGKYTKESDPPKGPRKSVYTSLLSTPDYENLLATMKDVAAGHPNANTAQVALNWTRAKNSIPIPGARSVNQIQSNYGALDWNLSPEEVTILDLAAAKVQTFTKPSAVPFAKKDINTGLVMFDS</sequence>
<dbReference type="GO" id="GO:0016491">
    <property type="term" value="F:oxidoreductase activity"/>
    <property type="evidence" value="ECO:0007669"/>
    <property type="project" value="UniProtKB-KW"/>
</dbReference>
<dbReference type="SUPFAM" id="SSF51430">
    <property type="entry name" value="NAD(P)-linked oxidoreductase"/>
    <property type="match status" value="1"/>
</dbReference>
<evidence type="ECO:0000256" key="2">
    <source>
        <dbReference type="SAM" id="SignalP"/>
    </source>
</evidence>
<dbReference type="InterPro" id="IPR023210">
    <property type="entry name" value="NADP_OxRdtase_dom"/>
</dbReference>